<evidence type="ECO:0000313" key="3">
    <source>
        <dbReference type="Proteomes" id="UP001152795"/>
    </source>
</evidence>
<feature type="non-terminal residue" evidence="2">
    <location>
        <position position="296"/>
    </location>
</feature>
<comment type="caution">
    <text evidence="2">The sequence shown here is derived from an EMBL/GenBank/DDBJ whole genome shotgun (WGS) entry which is preliminary data.</text>
</comment>
<protein>
    <submittedName>
        <fullName evidence="2">SURP and G-patch domain-containing 1</fullName>
    </submittedName>
</protein>
<feature type="region of interest" description="Disordered" evidence="1">
    <location>
        <begin position="239"/>
        <end position="258"/>
    </location>
</feature>
<evidence type="ECO:0000313" key="2">
    <source>
        <dbReference type="EMBL" id="CAB4042341.1"/>
    </source>
</evidence>
<dbReference type="EMBL" id="CACRXK020029933">
    <property type="protein sequence ID" value="CAB4042341.1"/>
    <property type="molecule type" value="Genomic_DNA"/>
</dbReference>
<organism evidence="2 3">
    <name type="scientific">Paramuricea clavata</name>
    <name type="common">Red gorgonian</name>
    <name type="synonym">Violescent sea-whip</name>
    <dbReference type="NCBI Taxonomy" id="317549"/>
    <lineage>
        <taxon>Eukaryota</taxon>
        <taxon>Metazoa</taxon>
        <taxon>Cnidaria</taxon>
        <taxon>Anthozoa</taxon>
        <taxon>Octocorallia</taxon>
        <taxon>Malacalcyonacea</taxon>
        <taxon>Plexauridae</taxon>
        <taxon>Paramuricea</taxon>
    </lineage>
</organism>
<evidence type="ECO:0000256" key="1">
    <source>
        <dbReference type="SAM" id="MobiDB-lite"/>
    </source>
</evidence>
<gene>
    <name evidence="2" type="ORF">PACLA_8A043559</name>
</gene>
<feature type="region of interest" description="Disordered" evidence="1">
    <location>
        <begin position="97"/>
        <end position="122"/>
    </location>
</feature>
<name>A0A7D9M6W5_PARCT</name>
<accession>A0A7D9M6W5</accession>
<feature type="non-terminal residue" evidence="2">
    <location>
        <position position="1"/>
    </location>
</feature>
<dbReference type="PANTHER" id="PTHR33845:SF1">
    <property type="entry name" value="C2H2-TYPE DOMAIN-CONTAINING PROTEIN"/>
    <property type="match status" value="1"/>
</dbReference>
<keyword evidence="3" id="KW-1185">Reference proteome</keyword>
<dbReference type="AlphaFoldDB" id="A0A7D9M6W5"/>
<dbReference type="OrthoDB" id="6130713at2759"/>
<proteinExistence type="predicted"/>
<sequence>NDIENPEQMKAAIESFEGIPGVKVTVCALPPGVKGMAGEWDGVSSLTTEYLNESMTVWIAYNNGPGKVLPLTNFCRPPTVPKLIHSEETEDTVSFVAVKARQQPKKSREQNNTDPMEDESNDERVDTYSKLFLCPEQGCIKSFHRYSSLERPLHCDNHTYVLEHETLYDKAMKLYATKLEEGSSKNPIPTESGSVELPGPDIGPELQMGWALRTSSKGKRFSDVQKKYLVDVFNAGEQTGRKADPGDVSTAMRSTRNSDGSRLFNTAADCKFLLTIGEKKEGKIQRAIKIMKKGEM</sequence>
<reference evidence="2" key="1">
    <citation type="submission" date="2020-04" db="EMBL/GenBank/DDBJ databases">
        <authorList>
            <person name="Alioto T."/>
            <person name="Alioto T."/>
            <person name="Gomez Garrido J."/>
        </authorList>
    </citation>
    <scope>NUCLEOTIDE SEQUENCE</scope>
    <source>
        <strain evidence="2">A484AB</strain>
    </source>
</reference>
<dbReference type="PANTHER" id="PTHR33845">
    <property type="entry name" value="C2H2-TYPE DOMAIN-CONTAINING PROTEIN"/>
    <property type="match status" value="1"/>
</dbReference>
<dbReference type="Proteomes" id="UP001152795">
    <property type="component" value="Unassembled WGS sequence"/>
</dbReference>